<dbReference type="Proteomes" id="UP000093412">
    <property type="component" value="Unassembled WGS sequence"/>
</dbReference>
<proteinExistence type="predicted"/>
<reference evidence="2 3" key="1">
    <citation type="submission" date="2016-06" db="EMBL/GenBank/DDBJ databases">
        <title>Genome sequence of Oerskovia enterophila DSM 43852.</title>
        <authorList>
            <person name="Poehlein A."/>
            <person name="Jag V."/>
            <person name="Bengelsdorf F.R."/>
            <person name="Daniel R."/>
            <person name="Duerre P."/>
        </authorList>
    </citation>
    <scope>NUCLEOTIDE SEQUENCE [LARGE SCALE GENOMIC DNA]</scope>
    <source>
        <strain evidence="2 3">DSM 43852</strain>
    </source>
</reference>
<evidence type="ECO:0000313" key="3">
    <source>
        <dbReference type="Proteomes" id="UP000093412"/>
    </source>
</evidence>
<name>A0ABX2Y0X4_9CELL</name>
<feature type="compositionally biased region" description="Basic and acidic residues" evidence="1">
    <location>
        <begin position="20"/>
        <end position="30"/>
    </location>
</feature>
<accession>A0ABX2Y0X4</accession>
<dbReference type="EMBL" id="MAQA01000042">
    <property type="protein sequence ID" value="OCI30197.1"/>
    <property type="molecule type" value="Genomic_DNA"/>
</dbReference>
<organism evidence="2 3">
    <name type="scientific">Oerskovia enterophila</name>
    <dbReference type="NCBI Taxonomy" id="43678"/>
    <lineage>
        <taxon>Bacteria</taxon>
        <taxon>Bacillati</taxon>
        <taxon>Actinomycetota</taxon>
        <taxon>Actinomycetes</taxon>
        <taxon>Micrococcales</taxon>
        <taxon>Cellulomonadaceae</taxon>
        <taxon>Oerskovia</taxon>
    </lineage>
</organism>
<evidence type="ECO:0000313" key="2">
    <source>
        <dbReference type="EMBL" id="OCI30197.1"/>
    </source>
</evidence>
<gene>
    <name evidence="2" type="ORF">OERS_30820</name>
</gene>
<keyword evidence="3" id="KW-1185">Reference proteome</keyword>
<evidence type="ECO:0000256" key="1">
    <source>
        <dbReference type="SAM" id="MobiDB-lite"/>
    </source>
</evidence>
<sequence length="30" mass="3150">MSPGPYAPTTSLTRAARTSPRTDTKDATAQ</sequence>
<protein>
    <submittedName>
        <fullName evidence="2">Uncharacterized protein</fullName>
    </submittedName>
</protein>
<comment type="caution">
    <text evidence="2">The sequence shown here is derived from an EMBL/GenBank/DDBJ whole genome shotgun (WGS) entry which is preliminary data.</text>
</comment>
<feature type="region of interest" description="Disordered" evidence="1">
    <location>
        <begin position="1"/>
        <end position="30"/>
    </location>
</feature>